<dbReference type="Proteomes" id="UP000011223">
    <property type="component" value="Unassembled WGS sequence"/>
</dbReference>
<evidence type="ECO:0000313" key="3">
    <source>
        <dbReference type="Proteomes" id="UP000011223"/>
    </source>
</evidence>
<proteinExistence type="predicted"/>
<evidence type="ECO:0000259" key="1">
    <source>
        <dbReference type="Pfam" id="PF10077"/>
    </source>
</evidence>
<sequence>MTVKYPESLRDYSWTFRFGLGQLQFLILLLAMLLFLVSTKVHSSENEPPIYWRSIVYFYPDDRIVGEDELKLAFKDFDFVSEFPEKTENNTPLYTYEVIKNFDESYPVPDMSYLAYFGRGVTKAEAESIQGSKLAVVIDAMFPISTAIKNVYGLNNAVFRFANQEHGLIWDSETRELFSPIAWKEKRISSWDKSGFPVIEDQIVIHAYQAGEGVRAITLGMSKFGLPDIVVDKFSWSLNGEVGSVINVVAQSIFEGTEVTDSFIRVDIDKLRDGEFKTRVKNSLKENAVQRIDVGYREGKWESGDPNNYLIELTFDHIEGSSLSEKQSNFVHALFGWEDDIAYVRHNQLIKEASKRAREKLPSLKKDFNEGLAPGEYIQLKAPFDTDDEGVEWMWVEVLAWSNSEIKGLLKNEPYFIESLRAGMEVSINQDDVFDYIRTDANGNREGNETGELIQKYQVR</sequence>
<evidence type="ECO:0000313" key="2">
    <source>
        <dbReference type="EMBL" id="EOD79832.1"/>
    </source>
</evidence>
<keyword evidence="3" id="KW-1185">Reference proteome</keyword>
<name>R1IQT2_9GAMM</name>
<dbReference type="eggNOG" id="COG3779">
    <property type="taxonomic scope" value="Bacteria"/>
</dbReference>
<protein>
    <recommendedName>
        <fullName evidence="1">DUF2314 domain-containing protein</fullName>
    </recommendedName>
</protein>
<dbReference type="EMBL" id="ANFM02000016">
    <property type="protein sequence ID" value="EOD79832.1"/>
    <property type="molecule type" value="Genomic_DNA"/>
</dbReference>
<organism evidence="2 3">
    <name type="scientific">Grimontia indica</name>
    <dbReference type="NCBI Taxonomy" id="1056512"/>
    <lineage>
        <taxon>Bacteria</taxon>
        <taxon>Pseudomonadati</taxon>
        <taxon>Pseudomonadota</taxon>
        <taxon>Gammaproteobacteria</taxon>
        <taxon>Vibrionales</taxon>
        <taxon>Vibrionaceae</taxon>
        <taxon>Grimontia</taxon>
    </lineage>
</organism>
<dbReference type="Pfam" id="PF10077">
    <property type="entry name" value="DUF2314"/>
    <property type="match status" value="1"/>
</dbReference>
<comment type="caution">
    <text evidence="2">The sequence shown here is derived from an EMBL/GenBank/DDBJ whole genome shotgun (WGS) entry which is preliminary data.</text>
</comment>
<dbReference type="RefSeq" id="WP_002538145.1">
    <property type="nucleotide sequence ID" value="NZ_ANFM02000016.1"/>
</dbReference>
<gene>
    <name evidence="2" type="ORF">D515_00965</name>
</gene>
<dbReference type="InterPro" id="IPR018756">
    <property type="entry name" value="DUF2314"/>
</dbReference>
<feature type="domain" description="DUF2314" evidence="1">
    <location>
        <begin position="350"/>
        <end position="440"/>
    </location>
</feature>
<reference evidence="2 3" key="1">
    <citation type="journal article" date="2014" name="PLoS ONE">
        <title>Grimontia indica AK16(T), sp. nov., Isolated from a Seawater Sample Reports the Presence of Pathogenic Genes Similar to Vibrio Genus.</title>
        <authorList>
            <person name="Singh A."/>
            <person name="Vaidya B."/>
            <person name="Khatri I."/>
            <person name="Srinivas T.N."/>
            <person name="Subramanian S."/>
            <person name="Korpole S."/>
            <person name="Pinnaka A.K."/>
        </authorList>
    </citation>
    <scope>NUCLEOTIDE SEQUENCE [LARGE SCALE GENOMIC DNA]</scope>
    <source>
        <strain evidence="2 3">AK16</strain>
    </source>
</reference>
<dbReference type="AlphaFoldDB" id="R1IQT2"/>
<accession>R1IQT2</accession>